<evidence type="ECO:0000259" key="5">
    <source>
        <dbReference type="PROSITE" id="PS51891"/>
    </source>
</evidence>
<evidence type="ECO:0000313" key="6">
    <source>
        <dbReference type="EMBL" id="QEX23661.1"/>
    </source>
</evidence>
<protein>
    <submittedName>
        <fullName evidence="6">Aldehyde-activating protein</fullName>
    </submittedName>
</protein>
<keyword evidence="2" id="KW-0479">Metal-binding</keyword>
<keyword evidence="3" id="KW-0862">Zinc</keyword>
<evidence type="ECO:0000256" key="3">
    <source>
        <dbReference type="ARBA" id="ARBA00022833"/>
    </source>
</evidence>
<dbReference type="PROSITE" id="PS51891">
    <property type="entry name" value="CENP_V_GFA"/>
    <property type="match status" value="1"/>
</dbReference>
<sequence length="135" mass="14709">MTRTASCSCGQLSITVQGEPAQVLVCHCFECQKQSGGPFLSWSYWPKSAVVATAGKISRYRRIADSGRAVDNYFCPECGSTVYGDSPDIPDEVSICVGSFADPGFPPPRGAVWARDRHGWLSWPADLPEHQTQPD</sequence>
<dbReference type="GO" id="GO:0016846">
    <property type="term" value="F:carbon-sulfur lyase activity"/>
    <property type="evidence" value="ECO:0007669"/>
    <property type="project" value="InterPro"/>
</dbReference>
<name>A0A5J6N1S8_9PROT</name>
<evidence type="ECO:0000313" key="7">
    <source>
        <dbReference type="Proteomes" id="UP000325797"/>
    </source>
</evidence>
<evidence type="ECO:0000256" key="1">
    <source>
        <dbReference type="ARBA" id="ARBA00005495"/>
    </source>
</evidence>
<comment type="similarity">
    <text evidence="1">Belongs to the Gfa family.</text>
</comment>
<keyword evidence="7" id="KW-1185">Reference proteome</keyword>
<keyword evidence="4" id="KW-0456">Lyase</keyword>
<gene>
    <name evidence="6" type="ORF">FRZ61_36000</name>
</gene>
<dbReference type="AlphaFoldDB" id="A0A5J6N1S8"/>
<feature type="domain" description="CENP-V/GFA" evidence="5">
    <location>
        <begin position="3"/>
        <end position="114"/>
    </location>
</feature>
<dbReference type="KEGG" id="hadh:FRZ61_36000"/>
<dbReference type="EMBL" id="CP042582">
    <property type="protein sequence ID" value="QEX23661.1"/>
    <property type="molecule type" value="Genomic_DNA"/>
</dbReference>
<dbReference type="SUPFAM" id="SSF51316">
    <property type="entry name" value="Mss4-like"/>
    <property type="match status" value="1"/>
</dbReference>
<proteinExistence type="inferred from homology"/>
<dbReference type="GO" id="GO:0046872">
    <property type="term" value="F:metal ion binding"/>
    <property type="evidence" value="ECO:0007669"/>
    <property type="project" value="UniProtKB-KW"/>
</dbReference>
<accession>A0A5J6N1S8</accession>
<evidence type="ECO:0000256" key="2">
    <source>
        <dbReference type="ARBA" id="ARBA00022723"/>
    </source>
</evidence>
<dbReference type="Pfam" id="PF04828">
    <property type="entry name" value="GFA"/>
    <property type="match status" value="1"/>
</dbReference>
<dbReference type="PANTHER" id="PTHR33337">
    <property type="entry name" value="GFA DOMAIN-CONTAINING PROTEIN"/>
    <property type="match status" value="1"/>
</dbReference>
<reference evidence="6 7" key="1">
    <citation type="submission" date="2019-08" db="EMBL/GenBank/DDBJ databases">
        <title>Hyperibacter terrae gen. nov., sp. nov. and Hyperibacter viscosus sp. nov., two new members in the family Rhodospirillaceae isolated from the rhizosphere of Hypericum perforatum.</title>
        <authorList>
            <person name="Noviana Z."/>
        </authorList>
    </citation>
    <scope>NUCLEOTIDE SEQUENCE [LARGE SCALE GENOMIC DNA]</scope>
    <source>
        <strain evidence="6 7">R5959</strain>
    </source>
</reference>
<dbReference type="OrthoDB" id="9807246at2"/>
<dbReference type="PANTHER" id="PTHR33337:SF40">
    <property type="entry name" value="CENP-V_GFA DOMAIN-CONTAINING PROTEIN-RELATED"/>
    <property type="match status" value="1"/>
</dbReference>
<dbReference type="Proteomes" id="UP000325797">
    <property type="component" value="Chromosome"/>
</dbReference>
<dbReference type="InterPro" id="IPR006913">
    <property type="entry name" value="CENP-V/GFA"/>
</dbReference>
<dbReference type="Gene3D" id="3.90.1590.10">
    <property type="entry name" value="glutathione-dependent formaldehyde- activating enzyme (gfa)"/>
    <property type="match status" value="1"/>
</dbReference>
<dbReference type="RefSeq" id="WP_151119014.1">
    <property type="nucleotide sequence ID" value="NZ_CP042582.1"/>
</dbReference>
<organism evidence="6 7">
    <name type="scientific">Hypericibacter adhaerens</name>
    <dbReference type="NCBI Taxonomy" id="2602016"/>
    <lineage>
        <taxon>Bacteria</taxon>
        <taxon>Pseudomonadati</taxon>
        <taxon>Pseudomonadota</taxon>
        <taxon>Alphaproteobacteria</taxon>
        <taxon>Rhodospirillales</taxon>
        <taxon>Dongiaceae</taxon>
        <taxon>Hypericibacter</taxon>
    </lineage>
</organism>
<dbReference type="InterPro" id="IPR011057">
    <property type="entry name" value="Mss4-like_sf"/>
</dbReference>
<evidence type="ECO:0000256" key="4">
    <source>
        <dbReference type="ARBA" id="ARBA00023239"/>
    </source>
</evidence>